<dbReference type="CDD" id="cd12208">
    <property type="entry name" value="DIP1984-like"/>
    <property type="match status" value="1"/>
</dbReference>
<dbReference type="OrthoDB" id="4009151at2759"/>
<dbReference type="EMBL" id="JABWAB010000009">
    <property type="protein sequence ID" value="KAF6045572.1"/>
    <property type="molecule type" value="Genomic_DNA"/>
</dbReference>
<comment type="caution">
    <text evidence="1">The sequence shown here is derived from an EMBL/GenBank/DDBJ whole genome shotgun (WGS) entry which is preliminary data.</text>
</comment>
<protein>
    <recommendedName>
        <fullName evidence="3">Septicolysin</fullName>
    </recommendedName>
</protein>
<reference evidence="1" key="1">
    <citation type="submission" date="2020-03" db="EMBL/GenBank/DDBJ databases">
        <title>FDA dAtabase for Regulatory Grade micrObial Sequences (FDA-ARGOS): Supporting development and validation of Infectious Disease Dx tests.</title>
        <authorList>
            <person name="Campos J."/>
            <person name="Goldberg B."/>
            <person name="Tallon L."/>
            <person name="Sadzewicz L."/>
            <person name="Vavikolanu K."/>
            <person name="Mehta A."/>
            <person name="Aluvathingal J."/>
            <person name="Nadendla S."/>
            <person name="Nandy P."/>
            <person name="Geyer C."/>
            <person name="Yan Y."/>
            <person name="Sichtig H."/>
        </authorList>
    </citation>
    <scope>NUCLEOTIDE SEQUENCE [LARGE SCALE GENOMIC DNA]</scope>
    <source>
        <strain evidence="1">FDAARGOS_652</strain>
    </source>
</reference>
<accession>A0A8X7TAK7</accession>
<dbReference type="Proteomes" id="UP000590412">
    <property type="component" value="Unassembled WGS sequence"/>
</dbReference>
<dbReference type="InterPro" id="IPR047741">
    <property type="entry name" value="DIP1984-like"/>
</dbReference>
<name>A0A8X7TAK7_CANPA</name>
<dbReference type="Gene3D" id="6.10.320.10">
    <property type="match status" value="1"/>
</dbReference>
<dbReference type="NCBIfam" id="NF038048">
    <property type="entry name" value="DIP1984_fam"/>
    <property type="match status" value="1"/>
</dbReference>
<proteinExistence type="predicted"/>
<evidence type="ECO:0000313" key="1">
    <source>
        <dbReference type="EMBL" id="KAF6045572.1"/>
    </source>
</evidence>
<sequence length="154" mass="17541">MKLASALKLRSNLKKQLSDLRSIISDGLVVQEGMTKPNPNENYTKYVAKLDELEQLIININDTNIHTTVCFKDQNVSISELILLKDEVISVIDILNSILQRSEEQRIDDVACIRMVSVVDRDLYQTKLDAAKDEKLAIEMVLEEANCQVDLREH</sequence>
<organism evidence="1 2">
    <name type="scientific">Candida parapsilosis</name>
    <name type="common">Yeast</name>
    <dbReference type="NCBI Taxonomy" id="5480"/>
    <lineage>
        <taxon>Eukaryota</taxon>
        <taxon>Fungi</taxon>
        <taxon>Dikarya</taxon>
        <taxon>Ascomycota</taxon>
        <taxon>Saccharomycotina</taxon>
        <taxon>Pichiomycetes</taxon>
        <taxon>Debaryomycetaceae</taxon>
        <taxon>Candida/Lodderomyces clade</taxon>
        <taxon>Candida</taxon>
    </lineage>
</organism>
<dbReference type="Pfam" id="PF20935">
    <property type="entry name" value="DUF6847"/>
    <property type="match status" value="1"/>
</dbReference>
<evidence type="ECO:0008006" key="3">
    <source>
        <dbReference type="Google" id="ProtNLM"/>
    </source>
</evidence>
<evidence type="ECO:0000313" key="2">
    <source>
        <dbReference type="Proteomes" id="UP000590412"/>
    </source>
</evidence>
<gene>
    <name evidence="1" type="ORF">FOB60_005144</name>
</gene>
<dbReference type="AlphaFoldDB" id="A0A8X7TAK7"/>